<dbReference type="Proteomes" id="UP000076023">
    <property type="component" value="Unassembled WGS sequence"/>
</dbReference>
<gene>
    <name evidence="2" type="ORF">TSACC_279</name>
</gene>
<evidence type="ECO:0000313" key="2">
    <source>
        <dbReference type="EMBL" id="GAT31685.1"/>
    </source>
</evidence>
<dbReference type="InterPro" id="IPR051044">
    <property type="entry name" value="MAG_DAG_Lipase"/>
</dbReference>
<proteinExistence type="predicted"/>
<keyword evidence="3" id="KW-1185">Reference proteome</keyword>
<dbReference type="EMBL" id="BDCO01000002">
    <property type="protein sequence ID" value="GAT31685.1"/>
    <property type="molecule type" value="Genomic_DNA"/>
</dbReference>
<feature type="domain" description="Serine aminopeptidase S33" evidence="1">
    <location>
        <begin position="37"/>
        <end position="280"/>
    </location>
</feature>
<keyword evidence="2" id="KW-0378">Hydrolase</keyword>
<dbReference type="STRING" id="690879.TSACC_279"/>
<sequence>MRVALWEKQSETPFMEFPWIAPDGVTFPCHHWEPVGSERGTVICIHGLGGAATDFETLARHLSGQGLSVYAMNLRGQGHDPVTRRRGAFFDLAALEKDIVAFGDFVRSRAGGSPVFWCGESMGSLLLSHLLHRKAIGPDIAGAILSVPVVELKNPTPPPVRAIVRFAARLAPNLRLHPGLFVTGKSKPIPVTRDEEHIARIRASSHYIPVFTIGFLSAFSRLMDSTPQLATGITVPTLVLSAGQDVFIRPEQVARWYDLIPSTDKQHLHYPESYHLLWNDWEKDAVLRDISGWVAERSALVY</sequence>
<evidence type="ECO:0000313" key="3">
    <source>
        <dbReference type="Proteomes" id="UP000076023"/>
    </source>
</evidence>
<dbReference type="Pfam" id="PF12146">
    <property type="entry name" value="Hydrolase_4"/>
    <property type="match status" value="1"/>
</dbReference>
<dbReference type="InterPro" id="IPR022742">
    <property type="entry name" value="Hydrolase_4"/>
</dbReference>
<dbReference type="SUPFAM" id="SSF53474">
    <property type="entry name" value="alpha/beta-Hydrolases"/>
    <property type="match status" value="1"/>
</dbReference>
<organism evidence="2 3">
    <name type="scientific">Terrimicrobium sacchariphilum</name>
    <dbReference type="NCBI Taxonomy" id="690879"/>
    <lineage>
        <taxon>Bacteria</taxon>
        <taxon>Pseudomonadati</taxon>
        <taxon>Verrucomicrobiota</taxon>
        <taxon>Terrimicrobiia</taxon>
        <taxon>Terrimicrobiales</taxon>
        <taxon>Terrimicrobiaceae</taxon>
        <taxon>Terrimicrobium</taxon>
    </lineage>
</organism>
<accession>A0A146G1H3</accession>
<dbReference type="OrthoDB" id="9806902at2"/>
<evidence type="ECO:0000259" key="1">
    <source>
        <dbReference type="Pfam" id="PF12146"/>
    </source>
</evidence>
<dbReference type="AlphaFoldDB" id="A0A146G1H3"/>
<dbReference type="Gene3D" id="3.40.50.1820">
    <property type="entry name" value="alpha/beta hydrolase"/>
    <property type="match status" value="1"/>
</dbReference>
<dbReference type="InParanoid" id="A0A146G1H3"/>
<comment type="caution">
    <text evidence="2">The sequence shown here is derived from an EMBL/GenBank/DDBJ whole genome shotgun (WGS) entry which is preliminary data.</text>
</comment>
<protein>
    <submittedName>
        <fullName evidence="2">LysophospholiPASe, alpha-beta hydrolase superfamily</fullName>
    </submittedName>
</protein>
<reference evidence="3" key="1">
    <citation type="journal article" date="2017" name="Genome Announc.">
        <title>Draft Genome Sequence of Terrimicrobium sacchariphilum NM-5T, a Facultative Anaerobic Soil Bacterium of the Class Spartobacteria.</title>
        <authorList>
            <person name="Qiu Y.L."/>
            <person name="Tourlousse D.M."/>
            <person name="Matsuura N."/>
            <person name="Ohashi A."/>
            <person name="Sekiguchi Y."/>
        </authorList>
    </citation>
    <scope>NUCLEOTIDE SEQUENCE [LARGE SCALE GENOMIC DNA]</scope>
    <source>
        <strain evidence="3">NM-5</strain>
    </source>
</reference>
<dbReference type="InterPro" id="IPR029058">
    <property type="entry name" value="AB_hydrolase_fold"/>
</dbReference>
<dbReference type="GO" id="GO:0016787">
    <property type="term" value="F:hydrolase activity"/>
    <property type="evidence" value="ECO:0007669"/>
    <property type="project" value="UniProtKB-KW"/>
</dbReference>
<name>A0A146G1H3_TERSA</name>
<dbReference type="PANTHER" id="PTHR11614">
    <property type="entry name" value="PHOSPHOLIPASE-RELATED"/>
    <property type="match status" value="1"/>
</dbReference>